<dbReference type="Proteomes" id="UP000011841">
    <property type="component" value="Chromosome"/>
</dbReference>
<dbReference type="AlphaFoldDB" id="M4Z249"/>
<organism evidence="1 2">
    <name type="scientific">Bradyrhizobium oligotrophicum S58</name>
    <dbReference type="NCBI Taxonomy" id="1245469"/>
    <lineage>
        <taxon>Bacteria</taxon>
        <taxon>Pseudomonadati</taxon>
        <taxon>Pseudomonadota</taxon>
        <taxon>Alphaproteobacteria</taxon>
        <taxon>Hyphomicrobiales</taxon>
        <taxon>Nitrobacteraceae</taxon>
        <taxon>Bradyrhizobium</taxon>
    </lineage>
</organism>
<evidence type="ECO:0000313" key="2">
    <source>
        <dbReference type="Proteomes" id="UP000011841"/>
    </source>
</evidence>
<dbReference type="KEGG" id="aol:S58_08260"/>
<evidence type="ECO:0000313" key="1">
    <source>
        <dbReference type="EMBL" id="BAM86837.1"/>
    </source>
</evidence>
<dbReference type="eggNOG" id="ENOG50303K9">
    <property type="taxonomic scope" value="Bacteria"/>
</dbReference>
<sequence length="128" mass="15151">MIDRRDELEALLKHERLQKVQNYTARGRRFQLLPDTDLVNFWVLTMNLWANGSGEFKSQDLDDCQSEMMLRRIDPPFDRVSHVWERVAQRAEFHLNLIDNDPKARAVAEALLEEQLKSLRQQVGRPKH</sequence>
<dbReference type="HOGENOM" id="CLU_1955411_0_0_5"/>
<name>M4Z249_9BRAD</name>
<keyword evidence="2" id="KW-1185">Reference proteome</keyword>
<dbReference type="OrthoDB" id="8020516at2"/>
<accession>M4Z249</accession>
<gene>
    <name evidence="1" type="ORF">S58_08260</name>
</gene>
<reference evidence="1 2" key="1">
    <citation type="journal article" date="2013" name="Appl. Environ. Microbiol.">
        <title>Genome analysis suggests that the soil oligotrophic bacterium Agromonas oligotrophica (Bradyrhizobium oligotrophicum) is a nitrogen-fixing symbiont of Aeschynomene indica.</title>
        <authorList>
            <person name="Okubo T."/>
            <person name="Fukushima S."/>
            <person name="Itakura M."/>
            <person name="Oshima K."/>
            <person name="Longtonglang A."/>
            <person name="Teaumroong N."/>
            <person name="Mitsui H."/>
            <person name="Hattori M."/>
            <person name="Hattori R."/>
            <person name="Hattori T."/>
            <person name="Minamisawa K."/>
        </authorList>
    </citation>
    <scope>NUCLEOTIDE SEQUENCE [LARGE SCALE GENOMIC DNA]</scope>
    <source>
        <strain evidence="1 2">S58</strain>
    </source>
</reference>
<protein>
    <submittedName>
        <fullName evidence="1">Uncharacterized protein</fullName>
    </submittedName>
</protein>
<dbReference type="EMBL" id="AP012603">
    <property type="protein sequence ID" value="BAM86837.1"/>
    <property type="molecule type" value="Genomic_DNA"/>
</dbReference>
<proteinExistence type="predicted"/>